<dbReference type="SUPFAM" id="SSF56219">
    <property type="entry name" value="DNase I-like"/>
    <property type="match status" value="1"/>
</dbReference>
<dbReference type="PANTHER" id="PTHR33710">
    <property type="entry name" value="BNAC02G09200D PROTEIN"/>
    <property type="match status" value="1"/>
</dbReference>
<keyword evidence="2" id="KW-1185">Reference proteome</keyword>
<reference evidence="1 2" key="1">
    <citation type="journal article" date="2024" name="G3 (Bethesda)">
        <title>Genome assembly of Hibiscus sabdariffa L. provides insights into metabolisms of medicinal natural products.</title>
        <authorList>
            <person name="Kim T."/>
        </authorList>
    </citation>
    <scope>NUCLEOTIDE SEQUENCE [LARGE SCALE GENOMIC DNA]</scope>
    <source>
        <strain evidence="1">TK-2024</strain>
        <tissue evidence="1">Old leaves</tissue>
    </source>
</reference>
<name>A0ABR2AI65_9ROSI</name>
<sequence length="151" mass="17332">MGASCNQSAMRVLNEFIERTRMIDLPLLGSKFTWSNMREVATMCRLGRVMVSPDIIVNLPSVSLQALPKSISDHNSIMVYVERFKSGSRPFKFFSHWMDDDRFNSLITDTLKKIKGSGIGFVIRKSREVMKGWVDRERRRNGKISSANLEK</sequence>
<dbReference type="Proteomes" id="UP001472677">
    <property type="component" value="Unassembled WGS sequence"/>
</dbReference>
<accession>A0ABR2AI65</accession>
<dbReference type="Gene3D" id="3.60.10.10">
    <property type="entry name" value="Endonuclease/exonuclease/phosphatase"/>
    <property type="match status" value="1"/>
</dbReference>
<dbReference type="EMBL" id="JBBPBM010000669">
    <property type="protein sequence ID" value="KAK8492938.1"/>
    <property type="molecule type" value="Genomic_DNA"/>
</dbReference>
<dbReference type="PANTHER" id="PTHR33710:SF64">
    <property type="entry name" value="ENDONUCLEASE_EXONUCLEASE_PHOSPHATASE DOMAIN-CONTAINING PROTEIN"/>
    <property type="match status" value="1"/>
</dbReference>
<proteinExistence type="predicted"/>
<evidence type="ECO:0000313" key="1">
    <source>
        <dbReference type="EMBL" id="KAK8492938.1"/>
    </source>
</evidence>
<dbReference type="InterPro" id="IPR036691">
    <property type="entry name" value="Endo/exonu/phosph_ase_sf"/>
</dbReference>
<organism evidence="1 2">
    <name type="scientific">Hibiscus sabdariffa</name>
    <name type="common">roselle</name>
    <dbReference type="NCBI Taxonomy" id="183260"/>
    <lineage>
        <taxon>Eukaryota</taxon>
        <taxon>Viridiplantae</taxon>
        <taxon>Streptophyta</taxon>
        <taxon>Embryophyta</taxon>
        <taxon>Tracheophyta</taxon>
        <taxon>Spermatophyta</taxon>
        <taxon>Magnoliopsida</taxon>
        <taxon>eudicotyledons</taxon>
        <taxon>Gunneridae</taxon>
        <taxon>Pentapetalae</taxon>
        <taxon>rosids</taxon>
        <taxon>malvids</taxon>
        <taxon>Malvales</taxon>
        <taxon>Malvaceae</taxon>
        <taxon>Malvoideae</taxon>
        <taxon>Hibiscus</taxon>
    </lineage>
</organism>
<evidence type="ECO:0000313" key="2">
    <source>
        <dbReference type="Proteomes" id="UP001472677"/>
    </source>
</evidence>
<gene>
    <name evidence="1" type="ORF">V6N12_013139</name>
</gene>
<comment type="caution">
    <text evidence="1">The sequence shown here is derived from an EMBL/GenBank/DDBJ whole genome shotgun (WGS) entry which is preliminary data.</text>
</comment>
<protein>
    <submittedName>
        <fullName evidence="1">Uncharacterized protein</fullName>
    </submittedName>
</protein>